<evidence type="ECO:0000259" key="1">
    <source>
        <dbReference type="PROSITE" id="PS51186"/>
    </source>
</evidence>
<dbReference type="OrthoDB" id="9775804at2"/>
<sequence>MYYEQNNFPTEIELNKLYRSVGWFNYLTDAFTLTTLLRQSSFFVIVKDNEQLIGLVRVVTDNISIVYIQDLIVLPAYQNQGIGTQLLDIVMNEFQHIRQIVLLTDNEQLHKKFYEKSGFIDVSSNNCIGFMKLNTL</sequence>
<protein>
    <submittedName>
        <fullName evidence="2">N-acetyltransferase</fullName>
    </submittedName>
</protein>
<organism evidence="2 3">
    <name type="scientific">Staphylococcus gallinarum</name>
    <dbReference type="NCBI Taxonomy" id="1293"/>
    <lineage>
        <taxon>Bacteria</taxon>
        <taxon>Bacillati</taxon>
        <taxon>Bacillota</taxon>
        <taxon>Bacilli</taxon>
        <taxon>Bacillales</taxon>
        <taxon>Staphylococcaceae</taxon>
        <taxon>Staphylococcus</taxon>
    </lineage>
</organism>
<dbReference type="PANTHER" id="PTHR43233">
    <property type="entry name" value="FAMILY N-ACETYLTRANSFERASE, PUTATIVE (AFU_ORTHOLOGUE AFUA_6G03350)-RELATED"/>
    <property type="match status" value="1"/>
</dbReference>
<dbReference type="PANTHER" id="PTHR43233:SF1">
    <property type="entry name" value="FAMILY N-ACETYLTRANSFERASE, PUTATIVE (AFU_ORTHOLOGUE AFUA_6G03350)-RELATED"/>
    <property type="match status" value="1"/>
</dbReference>
<reference evidence="2 3" key="1">
    <citation type="journal article" date="2016" name="Front. Microbiol.">
        <title>Comprehensive Phylogenetic Analysis of Bovine Non-aureus Staphylococci Species Based on Whole-Genome Sequencing.</title>
        <authorList>
            <person name="Naushad S."/>
            <person name="Barkema H.W."/>
            <person name="Luby C."/>
            <person name="Condas L.A."/>
            <person name="Nobrega D.B."/>
            <person name="Carson D.A."/>
            <person name="De Buck J."/>
        </authorList>
    </citation>
    <scope>NUCLEOTIDE SEQUENCE [LARGE SCALE GENOMIC DNA]</scope>
    <source>
        <strain evidence="2 3">SNUC 4781</strain>
    </source>
</reference>
<dbReference type="EMBL" id="QYJN01000004">
    <property type="protein sequence ID" value="RIP34126.1"/>
    <property type="molecule type" value="Genomic_DNA"/>
</dbReference>
<dbReference type="Pfam" id="PF13508">
    <property type="entry name" value="Acetyltransf_7"/>
    <property type="match status" value="1"/>
</dbReference>
<dbReference type="PROSITE" id="PS51186">
    <property type="entry name" value="GNAT"/>
    <property type="match status" value="1"/>
</dbReference>
<accession>A0A3A0VPU8</accession>
<dbReference type="InterPro" id="IPR053144">
    <property type="entry name" value="Acetyltransferase_Butenolide"/>
</dbReference>
<evidence type="ECO:0000313" key="3">
    <source>
        <dbReference type="Proteomes" id="UP000265541"/>
    </source>
</evidence>
<dbReference type="RefSeq" id="WP_119485532.1">
    <property type="nucleotide sequence ID" value="NZ_QYJN01000004.1"/>
</dbReference>
<name>A0A3A0VPU8_STAGA</name>
<feature type="domain" description="N-acetyltransferase" evidence="1">
    <location>
        <begin position="1"/>
        <end position="136"/>
    </location>
</feature>
<dbReference type="SUPFAM" id="SSF55729">
    <property type="entry name" value="Acyl-CoA N-acyltransferases (Nat)"/>
    <property type="match status" value="1"/>
</dbReference>
<gene>
    <name evidence="2" type="ORF">BUZ14_08740</name>
</gene>
<dbReference type="GO" id="GO:0016747">
    <property type="term" value="F:acyltransferase activity, transferring groups other than amino-acyl groups"/>
    <property type="evidence" value="ECO:0007669"/>
    <property type="project" value="InterPro"/>
</dbReference>
<dbReference type="Proteomes" id="UP000265541">
    <property type="component" value="Unassembled WGS sequence"/>
</dbReference>
<dbReference type="InterPro" id="IPR000182">
    <property type="entry name" value="GNAT_dom"/>
</dbReference>
<dbReference type="Gene3D" id="3.40.630.30">
    <property type="match status" value="1"/>
</dbReference>
<dbReference type="InterPro" id="IPR016181">
    <property type="entry name" value="Acyl_CoA_acyltransferase"/>
</dbReference>
<keyword evidence="2" id="KW-0808">Transferase</keyword>
<comment type="caution">
    <text evidence="2">The sequence shown here is derived from an EMBL/GenBank/DDBJ whole genome shotgun (WGS) entry which is preliminary data.</text>
</comment>
<evidence type="ECO:0000313" key="2">
    <source>
        <dbReference type="EMBL" id="RIP34126.1"/>
    </source>
</evidence>
<proteinExistence type="predicted"/>
<dbReference type="CDD" id="cd04301">
    <property type="entry name" value="NAT_SF"/>
    <property type="match status" value="1"/>
</dbReference>
<dbReference type="AlphaFoldDB" id="A0A3A0VPU8"/>